<reference evidence="3 4" key="1">
    <citation type="submission" date="2020-04" db="EMBL/GenBank/DDBJ databases">
        <authorList>
            <person name="Klaysubun C."/>
            <person name="Duangmal K."/>
            <person name="Lipun K."/>
        </authorList>
    </citation>
    <scope>NUCLEOTIDE SEQUENCE [LARGE SCALE GENOMIC DNA]</scope>
    <source>
        <strain evidence="3 4">K10HN5</strain>
    </source>
</reference>
<accession>A0ABX1SJB8</accession>
<evidence type="ECO:0000313" key="3">
    <source>
        <dbReference type="EMBL" id="NMI01652.1"/>
    </source>
</evidence>
<keyword evidence="1" id="KW-1133">Transmembrane helix</keyword>
<evidence type="ECO:0000313" key="4">
    <source>
        <dbReference type="Proteomes" id="UP000820669"/>
    </source>
</evidence>
<evidence type="ECO:0000256" key="1">
    <source>
        <dbReference type="SAM" id="Phobius"/>
    </source>
</evidence>
<feature type="transmembrane region" description="Helical" evidence="1">
    <location>
        <begin position="33"/>
        <end position="51"/>
    </location>
</feature>
<dbReference type="Pfam" id="PF20182">
    <property type="entry name" value="DUF6545"/>
    <property type="match status" value="1"/>
</dbReference>
<proteinExistence type="predicted"/>
<dbReference type="Proteomes" id="UP000820669">
    <property type="component" value="Unassembled WGS sequence"/>
</dbReference>
<dbReference type="InterPro" id="IPR046675">
    <property type="entry name" value="DUF6545"/>
</dbReference>
<feature type="domain" description="DUF6545" evidence="2">
    <location>
        <begin position="281"/>
        <end position="368"/>
    </location>
</feature>
<feature type="transmembrane region" description="Helical" evidence="1">
    <location>
        <begin position="213"/>
        <end position="237"/>
    </location>
</feature>
<feature type="transmembrane region" description="Helical" evidence="1">
    <location>
        <begin position="99"/>
        <end position="117"/>
    </location>
</feature>
<dbReference type="RefSeq" id="WP_169385170.1">
    <property type="nucleotide sequence ID" value="NZ_JAAXLA010000093.1"/>
</dbReference>
<feature type="transmembrane region" description="Helical" evidence="1">
    <location>
        <begin position="179"/>
        <end position="201"/>
    </location>
</feature>
<evidence type="ECO:0000259" key="2">
    <source>
        <dbReference type="Pfam" id="PF20182"/>
    </source>
</evidence>
<organism evidence="3 4">
    <name type="scientific">Pseudonocardia acidicola</name>
    <dbReference type="NCBI Taxonomy" id="2724939"/>
    <lineage>
        <taxon>Bacteria</taxon>
        <taxon>Bacillati</taxon>
        <taxon>Actinomycetota</taxon>
        <taxon>Actinomycetes</taxon>
        <taxon>Pseudonocardiales</taxon>
        <taxon>Pseudonocardiaceae</taxon>
        <taxon>Pseudonocardia</taxon>
    </lineage>
</organism>
<sequence length="393" mass="41777">MPAVVVENVYRGIAVALWVAVLRRGLRASKLGASWWASVLLALVATLKIGSNAELFDRLTGHVWLSVLVANLAAAAAAALVVGSQLVAARPPGRRGRRLVAVALVVVLVVMAATWFASPLHTPPGPGETWIPRVVLGDAAMATHWLVYHLFLLALAATFLCAGVREIRELPAGVSRQALVLVAASSLCAAAWAGGAVVVQAGELLGRPFPPPATVLLNGLLVAFFALFLAGICLPVLRAARRRHDPEQVRRDVTRLWQWLTGRPSGDHRRIITDDELFGLLVEVRDRMWLLQQWVGRDQLSAAAGVARRLGLVGEPGRAFTAAVCLEIGLTALAADADRAADPADLSRLGGGQSEKQEALWLAEVQRARTLHDAAAAAVLLLPPEGATRFAPS</sequence>
<protein>
    <recommendedName>
        <fullName evidence="2">DUF6545 domain-containing protein</fullName>
    </recommendedName>
</protein>
<keyword evidence="4" id="KW-1185">Reference proteome</keyword>
<feature type="transmembrane region" description="Helical" evidence="1">
    <location>
        <begin position="146"/>
        <end position="167"/>
    </location>
</feature>
<gene>
    <name evidence="3" type="ORF">HF526_30780</name>
</gene>
<dbReference type="EMBL" id="JAAXLA010000093">
    <property type="protein sequence ID" value="NMI01652.1"/>
    <property type="molecule type" value="Genomic_DNA"/>
</dbReference>
<comment type="caution">
    <text evidence="3">The sequence shown here is derived from an EMBL/GenBank/DDBJ whole genome shotgun (WGS) entry which is preliminary data.</text>
</comment>
<keyword evidence="1" id="KW-0472">Membrane</keyword>
<feature type="transmembrane region" description="Helical" evidence="1">
    <location>
        <begin position="63"/>
        <end position="87"/>
    </location>
</feature>
<name>A0ABX1SJB8_9PSEU</name>
<keyword evidence="1" id="KW-0812">Transmembrane</keyword>